<dbReference type="AlphaFoldDB" id="A0A9P7VGQ7"/>
<protein>
    <submittedName>
        <fullName evidence="1">Uncharacterized protein</fullName>
    </submittedName>
</protein>
<dbReference type="GeneID" id="66103962"/>
<keyword evidence="2" id="KW-1185">Reference proteome</keyword>
<organism evidence="1 2">
    <name type="scientific">Guyanagaster necrorhizus</name>
    <dbReference type="NCBI Taxonomy" id="856835"/>
    <lineage>
        <taxon>Eukaryota</taxon>
        <taxon>Fungi</taxon>
        <taxon>Dikarya</taxon>
        <taxon>Basidiomycota</taxon>
        <taxon>Agaricomycotina</taxon>
        <taxon>Agaricomycetes</taxon>
        <taxon>Agaricomycetidae</taxon>
        <taxon>Agaricales</taxon>
        <taxon>Marasmiineae</taxon>
        <taxon>Physalacriaceae</taxon>
        <taxon>Guyanagaster</taxon>
    </lineage>
</organism>
<reference evidence="1" key="1">
    <citation type="submission" date="2020-11" db="EMBL/GenBank/DDBJ databases">
        <title>Adaptations for nitrogen fixation in a non-lichenized fungal sporocarp promotes dispersal by wood-feeding termites.</title>
        <authorList>
            <consortium name="DOE Joint Genome Institute"/>
            <person name="Koch R.A."/>
            <person name="Yoon G."/>
            <person name="Arayal U."/>
            <person name="Lail K."/>
            <person name="Amirebrahimi M."/>
            <person name="Labutti K."/>
            <person name="Lipzen A."/>
            <person name="Riley R."/>
            <person name="Barry K."/>
            <person name="Henrissat B."/>
            <person name="Grigoriev I.V."/>
            <person name="Herr J.R."/>
            <person name="Aime M.C."/>
        </authorList>
    </citation>
    <scope>NUCLEOTIDE SEQUENCE</scope>
    <source>
        <strain evidence="1">MCA 3950</strain>
    </source>
</reference>
<sequence>MECLLVIRNVGLKKGLLESLGSSLQLPAPCSFFVDTAEIILRLFCYSGKFELWHLHSSEISSIPRAIDADQCHKVRNQSFLSVPICRWHDVEMKLEILQKTRSAHNSILLTTLNVPWLPTQASNSHDIEESSLRQILHSTIPLARPCYPIVTLLPIESEWTEVTFFQEQRWFYDCSRYPPTPSDVIGQGW</sequence>
<evidence type="ECO:0000313" key="2">
    <source>
        <dbReference type="Proteomes" id="UP000812287"/>
    </source>
</evidence>
<dbReference type="Proteomes" id="UP000812287">
    <property type="component" value="Unassembled WGS sequence"/>
</dbReference>
<accession>A0A9P7VGQ7</accession>
<dbReference type="RefSeq" id="XP_043033909.1">
    <property type="nucleotide sequence ID" value="XM_043181666.1"/>
</dbReference>
<gene>
    <name evidence="1" type="ORF">BT62DRAFT_626803</name>
</gene>
<dbReference type="EMBL" id="MU250572">
    <property type="protein sequence ID" value="KAG7440409.1"/>
    <property type="molecule type" value="Genomic_DNA"/>
</dbReference>
<evidence type="ECO:0000313" key="1">
    <source>
        <dbReference type="EMBL" id="KAG7440409.1"/>
    </source>
</evidence>
<name>A0A9P7VGQ7_9AGAR</name>
<proteinExistence type="predicted"/>
<comment type="caution">
    <text evidence="1">The sequence shown here is derived from an EMBL/GenBank/DDBJ whole genome shotgun (WGS) entry which is preliminary data.</text>
</comment>